<keyword evidence="1" id="KW-0175">Coiled coil</keyword>
<dbReference type="RefSeq" id="WP_154481541.1">
    <property type="nucleotide sequence ID" value="NZ_VULR01000001.1"/>
</dbReference>
<name>A0A844FE36_9FIRM</name>
<dbReference type="AlphaFoldDB" id="A0A844FE36"/>
<dbReference type="OrthoDB" id="1953515at2"/>
<feature type="coiled-coil region" evidence="1">
    <location>
        <begin position="202"/>
        <end position="246"/>
    </location>
</feature>
<evidence type="ECO:0008006" key="4">
    <source>
        <dbReference type="Google" id="ProtNLM"/>
    </source>
</evidence>
<dbReference type="Proteomes" id="UP000462760">
    <property type="component" value="Unassembled WGS sequence"/>
</dbReference>
<evidence type="ECO:0000256" key="1">
    <source>
        <dbReference type="SAM" id="Coils"/>
    </source>
</evidence>
<evidence type="ECO:0000313" key="2">
    <source>
        <dbReference type="EMBL" id="MSS42239.1"/>
    </source>
</evidence>
<dbReference type="PROSITE" id="PS51257">
    <property type="entry name" value="PROKAR_LIPOPROTEIN"/>
    <property type="match status" value="1"/>
</dbReference>
<accession>A0A844FE36</accession>
<proteinExistence type="predicted"/>
<reference evidence="2 3" key="1">
    <citation type="submission" date="2019-08" db="EMBL/GenBank/DDBJ databases">
        <title>In-depth cultivation of the pig gut microbiome towards novel bacterial diversity and tailored functional studies.</title>
        <authorList>
            <person name="Wylensek D."/>
            <person name="Hitch T.C.A."/>
            <person name="Clavel T."/>
        </authorList>
    </citation>
    <scope>NUCLEOTIDE SEQUENCE [LARGE SCALE GENOMIC DNA]</scope>
    <source>
        <strain evidence="2 3">Med78-601-WT-4W-RMD-3</strain>
    </source>
</reference>
<dbReference type="EMBL" id="VULR01000001">
    <property type="protein sequence ID" value="MSS42239.1"/>
    <property type="molecule type" value="Genomic_DNA"/>
</dbReference>
<sequence length="264" mass="30783">MNKNIKILLFFLTLSLILSSCSKKPEKKSTAYEKKENAPQNLNKIYENTNLILKDIEEISKVSVETEQEEVKLNEENSKSKEKSNKESKEEKLKKLWKGIDKNIENIHKDWNNYEIEGMKKIGNTNSIDKFEESLNDVTVSIENRDYLNIINNGSKVLFHISPFFDIYKDEIKGDISRIKYYVYQGHILGDKGEKEKAINFISQGEANLNSIRQKIENDKNKLKTLEKLTLSLNDMKKSIEKESSNLFKIKRDIVLNNLKKLEE</sequence>
<gene>
    <name evidence="2" type="ORF">FYJ27_00615</name>
</gene>
<organism evidence="2 3">
    <name type="scientific">Anaerosalibacter bizertensis</name>
    <dbReference type="NCBI Taxonomy" id="932217"/>
    <lineage>
        <taxon>Bacteria</taxon>
        <taxon>Bacillati</taxon>
        <taxon>Bacillota</taxon>
        <taxon>Tissierellia</taxon>
        <taxon>Tissierellales</taxon>
        <taxon>Sporanaerobacteraceae</taxon>
        <taxon>Anaerosalibacter</taxon>
    </lineage>
</organism>
<protein>
    <recommendedName>
        <fullName evidence="4">Lipoprotein</fullName>
    </recommendedName>
</protein>
<evidence type="ECO:0000313" key="3">
    <source>
        <dbReference type="Proteomes" id="UP000462760"/>
    </source>
</evidence>
<comment type="caution">
    <text evidence="2">The sequence shown here is derived from an EMBL/GenBank/DDBJ whole genome shotgun (WGS) entry which is preliminary data.</text>
</comment>